<protein>
    <submittedName>
        <fullName evidence="2">Uncharacterized protein</fullName>
    </submittedName>
</protein>
<proteinExistence type="predicted"/>
<keyword evidence="1" id="KW-1133">Transmembrane helix</keyword>
<keyword evidence="1" id="KW-0812">Transmembrane</keyword>
<name>A0A3N4I413_ASCIM</name>
<accession>A0A3N4I413</accession>
<keyword evidence="1" id="KW-0472">Membrane</keyword>
<evidence type="ECO:0000313" key="3">
    <source>
        <dbReference type="Proteomes" id="UP000275078"/>
    </source>
</evidence>
<organism evidence="2 3">
    <name type="scientific">Ascobolus immersus RN42</name>
    <dbReference type="NCBI Taxonomy" id="1160509"/>
    <lineage>
        <taxon>Eukaryota</taxon>
        <taxon>Fungi</taxon>
        <taxon>Dikarya</taxon>
        <taxon>Ascomycota</taxon>
        <taxon>Pezizomycotina</taxon>
        <taxon>Pezizomycetes</taxon>
        <taxon>Pezizales</taxon>
        <taxon>Ascobolaceae</taxon>
        <taxon>Ascobolus</taxon>
    </lineage>
</organism>
<dbReference type="Proteomes" id="UP000275078">
    <property type="component" value="Unassembled WGS sequence"/>
</dbReference>
<reference evidence="2 3" key="1">
    <citation type="journal article" date="2018" name="Nat. Ecol. Evol.">
        <title>Pezizomycetes genomes reveal the molecular basis of ectomycorrhizal truffle lifestyle.</title>
        <authorList>
            <person name="Murat C."/>
            <person name="Payen T."/>
            <person name="Noel B."/>
            <person name="Kuo A."/>
            <person name="Morin E."/>
            <person name="Chen J."/>
            <person name="Kohler A."/>
            <person name="Krizsan K."/>
            <person name="Balestrini R."/>
            <person name="Da Silva C."/>
            <person name="Montanini B."/>
            <person name="Hainaut M."/>
            <person name="Levati E."/>
            <person name="Barry K.W."/>
            <person name="Belfiori B."/>
            <person name="Cichocki N."/>
            <person name="Clum A."/>
            <person name="Dockter R.B."/>
            <person name="Fauchery L."/>
            <person name="Guy J."/>
            <person name="Iotti M."/>
            <person name="Le Tacon F."/>
            <person name="Lindquist E.A."/>
            <person name="Lipzen A."/>
            <person name="Malagnac F."/>
            <person name="Mello A."/>
            <person name="Molinier V."/>
            <person name="Miyauchi S."/>
            <person name="Poulain J."/>
            <person name="Riccioni C."/>
            <person name="Rubini A."/>
            <person name="Sitrit Y."/>
            <person name="Splivallo R."/>
            <person name="Traeger S."/>
            <person name="Wang M."/>
            <person name="Zifcakova L."/>
            <person name="Wipf D."/>
            <person name="Zambonelli A."/>
            <person name="Paolocci F."/>
            <person name="Nowrousian M."/>
            <person name="Ottonello S."/>
            <person name="Baldrian P."/>
            <person name="Spatafora J.W."/>
            <person name="Henrissat B."/>
            <person name="Nagy L.G."/>
            <person name="Aury J.M."/>
            <person name="Wincker P."/>
            <person name="Grigoriev I.V."/>
            <person name="Bonfante P."/>
            <person name="Martin F.M."/>
        </authorList>
    </citation>
    <scope>NUCLEOTIDE SEQUENCE [LARGE SCALE GENOMIC DNA]</scope>
    <source>
        <strain evidence="2 3">RN42</strain>
    </source>
</reference>
<keyword evidence="3" id="KW-1185">Reference proteome</keyword>
<feature type="transmembrane region" description="Helical" evidence="1">
    <location>
        <begin position="116"/>
        <end position="136"/>
    </location>
</feature>
<evidence type="ECO:0000313" key="2">
    <source>
        <dbReference type="EMBL" id="RPA78820.1"/>
    </source>
</evidence>
<gene>
    <name evidence="2" type="ORF">BJ508DRAFT_378055</name>
</gene>
<dbReference type="AlphaFoldDB" id="A0A3N4I413"/>
<sequence length="153" mass="17277">MIHNFKINKVVGAVAPVIRPSFLPVKHQVPASRFLSSAAILRTPNDPHQSNHRLTVKQRIFQGFHHIEHSVGLMAEWYKPTVPGRMENHPSKILEELKELEELVEEQDRLNQKHKLGVAAFVVGIYTVVVGVLYYIGELEAKPSSEAKTEIAK</sequence>
<dbReference type="EMBL" id="ML119706">
    <property type="protein sequence ID" value="RPA78820.1"/>
    <property type="molecule type" value="Genomic_DNA"/>
</dbReference>
<evidence type="ECO:0000256" key="1">
    <source>
        <dbReference type="SAM" id="Phobius"/>
    </source>
</evidence>